<dbReference type="InterPro" id="IPR003305">
    <property type="entry name" value="CenC_carb-bd"/>
</dbReference>
<protein>
    <recommendedName>
        <fullName evidence="7">Beta-xylanase</fullName>
        <ecNumber evidence="7">3.2.1.8</ecNumber>
    </recommendedName>
</protein>
<sequence>MFTKKTRLKLISLIIGASTFSGMYIPTNCIVASAETVSVKENKSTGAKDYNQSFEDGLDNWNARGSAIVSQDSSQHKDGSSSLKVTGRTKTWEGPVKDLTNVLTKGKTYHFSLYIMYNDPNGASNQIFDLKFANTAADKSEKYVSVASVKATKGNWTEIQGDYTIPSDANLSKYSLYLELPYKSNDSITAAEKIDFYLDNVAIKEIEKNYQKDIPQLRNVFNDYFPIGTAVTGTELDSTDVHSDFIKYQYNALVPGNCMKPDALQPTEGNFKWDEADKVVQFAADNNMLLRGHTLVWHNQTPDWFFQDPSDSTKPASRELLLKRLKTHIETVMARYKGKVDYWDVANEVISDSNGLRASKWKSIVGDVDGDGYDSDYIELAFKYAHEADPDAKLIINDYNVEWNATKRDTLYNLTKRMLQKGIPVDGVGLQMHINMYFPAVSTIKESIEKFASLKSINPNFAVQVTELDMSIYSSSGESEKTLNDYILDTQASQYKALFDMFKTEATKGNLGLVMLWGNSDDDTWLDSFPVAGRKDAPLLFDRYLQAKPAYYSIVGLPKPTIPVTPPTPTVTKQTVNTINTTPTIGDVVDKKWQMAIPFSVKTYVTGTNGATAKVKTMWDANNLYVFVDVTDATVDDSDTVNISLDNGNSEYNKYTVNRNTNTDTIKTTKISTGYQIQAKLPLSNTQAAIGAKLTFDMKINDYDSNGNLNSSVVWIDNVSKDALAFSNGGTLALSKEPKLVEAKKGTPTIDGSIDDIWSSANVISTDVILKDADTAKANVKLLWDENYVYALYEVTDHTLNKTAGNKYDQDSVEAFIDENNAKAPSYDSDDAQYRVNYDNEQSGTANGAIKNALFKSATKLTDTGYMVEMAIPLNNKGSIDQIIGFDAQVNDAIAGVRKGVNLWCDSSNNTWSTMVNAGNVLFVNSADDSKVLLGDVNDDGKIDILDYIQLQKYILNPENVINKTNSDLNGDSKINTADLFALRKICMNN</sequence>
<dbReference type="Proteomes" id="UP000190890">
    <property type="component" value="Unassembled WGS sequence"/>
</dbReference>
<gene>
    <name evidence="11" type="primary">xynC_1</name>
    <name evidence="11" type="ORF">CLPUN_28570</name>
</gene>
<keyword evidence="2" id="KW-0677">Repeat</keyword>
<evidence type="ECO:0000259" key="10">
    <source>
        <dbReference type="PROSITE" id="PS51766"/>
    </source>
</evidence>
<evidence type="ECO:0000259" key="9">
    <source>
        <dbReference type="PROSITE" id="PS51760"/>
    </source>
</evidence>
<dbReference type="InterPro" id="IPR017853">
    <property type="entry name" value="GH"/>
</dbReference>
<evidence type="ECO:0000256" key="6">
    <source>
        <dbReference type="ARBA" id="ARBA00023326"/>
    </source>
</evidence>
<evidence type="ECO:0000256" key="8">
    <source>
        <dbReference type="SAM" id="SignalP"/>
    </source>
</evidence>
<evidence type="ECO:0000256" key="7">
    <source>
        <dbReference type="RuleBase" id="RU361174"/>
    </source>
</evidence>
<dbReference type="STRING" id="29367.CLPUN_28570"/>
<keyword evidence="3 7" id="KW-0378">Hydrolase</keyword>
<dbReference type="SUPFAM" id="SSF49785">
    <property type="entry name" value="Galactose-binding domain-like"/>
    <property type="match status" value="1"/>
</dbReference>
<dbReference type="InterPro" id="IPR002105">
    <property type="entry name" value="Dockerin_1_rpt"/>
</dbReference>
<dbReference type="InterPro" id="IPR016134">
    <property type="entry name" value="Dockerin_dom"/>
</dbReference>
<dbReference type="GO" id="GO:0030246">
    <property type="term" value="F:carbohydrate binding"/>
    <property type="evidence" value="ECO:0007669"/>
    <property type="project" value="InterPro"/>
</dbReference>
<feature type="domain" description="Dockerin" evidence="10">
    <location>
        <begin position="930"/>
        <end position="990"/>
    </location>
</feature>
<dbReference type="Pfam" id="PF06452">
    <property type="entry name" value="CBM9_1"/>
    <property type="match status" value="2"/>
</dbReference>
<dbReference type="SMART" id="SM00633">
    <property type="entry name" value="Glyco_10"/>
    <property type="match status" value="1"/>
</dbReference>
<dbReference type="Pfam" id="PF00404">
    <property type="entry name" value="Dockerin_1"/>
    <property type="match status" value="1"/>
</dbReference>
<evidence type="ECO:0000313" key="11">
    <source>
        <dbReference type="EMBL" id="OOM76133.1"/>
    </source>
</evidence>
<dbReference type="InterPro" id="IPR008979">
    <property type="entry name" value="Galactose-bd-like_sf"/>
</dbReference>
<comment type="similarity">
    <text evidence="1 7">Belongs to the glycosyl hydrolase 10 (cellulase F) family.</text>
</comment>
<keyword evidence="6 7" id="KW-0624">Polysaccharide degradation</keyword>
<keyword evidence="12" id="KW-1185">Reference proteome</keyword>
<dbReference type="PANTHER" id="PTHR31490">
    <property type="entry name" value="GLYCOSYL HYDROLASE"/>
    <property type="match status" value="1"/>
</dbReference>
<evidence type="ECO:0000256" key="2">
    <source>
        <dbReference type="ARBA" id="ARBA00022737"/>
    </source>
</evidence>
<dbReference type="OrthoDB" id="9809277at2"/>
<dbReference type="GO" id="GO:0031176">
    <property type="term" value="F:endo-1,4-beta-xylanase activity"/>
    <property type="evidence" value="ECO:0007669"/>
    <property type="project" value="UniProtKB-EC"/>
</dbReference>
<dbReference type="RefSeq" id="WP_158078775.1">
    <property type="nucleotide sequence ID" value="NZ_LZZM01000177.1"/>
</dbReference>
<dbReference type="AlphaFoldDB" id="A0A1S8TEB9"/>
<dbReference type="Gene3D" id="1.10.1330.10">
    <property type="entry name" value="Dockerin domain"/>
    <property type="match status" value="1"/>
</dbReference>
<dbReference type="InterPro" id="IPR036439">
    <property type="entry name" value="Dockerin_dom_sf"/>
</dbReference>
<dbReference type="EMBL" id="LZZM01000177">
    <property type="protein sequence ID" value="OOM76133.1"/>
    <property type="molecule type" value="Genomic_DNA"/>
</dbReference>
<keyword evidence="4 7" id="KW-0119">Carbohydrate metabolism</keyword>
<feature type="signal peptide" evidence="8">
    <location>
        <begin position="1"/>
        <end position="23"/>
    </location>
</feature>
<dbReference type="PROSITE" id="PS51760">
    <property type="entry name" value="GH10_2"/>
    <property type="match status" value="1"/>
</dbReference>
<evidence type="ECO:0000256" key="4">
    <source>
        <dbReference type="ARBA" id="ARBA00023277"/>
    </source>
</evidence>
<keyword evidence="5 7" id="KW-0326">Glycosidase</keyword>
<dbReference type="EC" id="3.2.1.8" evidence="7"/>
<dbReference type="SUPFAM" id="SSF51445">
    <property type="entry name" value="(Trans)glycosidases"/>
    <property type="match status" value="1"/>
</dbReference>
<proteinExistence type="inferred from homology"/>
<dbReference type="PANTHER" id="PTHR31490:SF90">
    <property type="entry name" value="ENDO-1,4-BETA-XYLANASE A"/>
    <property type="match status" value="1"/>
</dbReference>
<dbReference type="Gene3D" id="3.20.20.80">
    <property type="entry name" value="Glycosidases"/>
    <property type="match status" value="1"/>
</dbReference>
<feature type="chain" id="PRO_5039208748" description="Beta-xylanase" evidence="8">
    <location>
        <begin position="24"/>
        <end position="990"/>
    </location>
</feature>
<dbReference type="Pfam" id="PF00331">
    <property type="entry name" value="Glyco_hydro_10"/>
    <property type="match status" value="1"/>
</dbReference>
<dbReference type="InterPro" id="IPR001000">
    <property type="entry name" value="GH10_dom"/>
</dbReference>
<dbReference type="Gene3D" id="2.60.120.260">
    <property type="entry name" value="Galactose-binding domain-like"/>
    <property type="match status" value="1"/>
</dbReference>
<dbReference type="Gene3D" id="2.60.40.1190">
    <property type="match status" value="2"/>
</dbReference>
<dbReference type="InterPro" id="IPR010502">
    <property type="entry name" value="Carb-bd_dom_fam9"/>
</dbReference>
<dbReference type="InterPro" id="IPR044846">
    <property type="entry name" value="GH10"/>
</dbReference>
<dbReference type="GO" id="GO:0045493">
    <property type="term" value="P:xylan catabolic process"/>
    <property type="evidence" value="ECO:0007669"/>
    <property type="project" value="UniProtKB-KW"/>
</dbReference>
<dbReference type="SUPFAM" id="SSF63446">
    <property type="entry name" value="Type I dockerin domain"/>
    <property type="match status" value="1"/>
</dbReference>
<dbReference type="CDD" id="cd14256">
    <property type="entry name" value="Dockerin_I"/>
    <property type="match status" value="1"/>
</dbReference>
<dbReference type="PROSITE" id="PS51766">
    <property type="entry name" value="DOCKERIN"/>
    <property type="match status" value="1"/>
</dbReference>
<keyword evidence="8" id="KW-0732">Signal</keyword>
<organism evidence="11 12">
    <name type="scientific">Clostridium puniceum</name>
    <dbReference type="NCBI Taxonomy" id="29367"/>
    <lineage>
        <taxon>Bacteria</taxon>
        <taxon>Bacillati</taxon>
        <taxon>Bacillota</taxon>
        <taxon>Clostridia</taxon>
        <taxon>Eubacteriales</taxon>
        <taxon>Clostridiaceae</taxon>
        <taxon>Clostridium</taxon>
    </lineage>
</organism>
<comment type="caution">
    <text evidence="11">The sequence shown here is derived from an EMBL/GenBank/DDBJ whole genome shotgun (WGS) entry which is preliminary data.</text>
</comment>
<dbReference type="PRINTS" id="PR00134">
    <property type="entry name" value="GLHYDRLASE10"/>
</dbReference>
<evidence type="ECO:0000256" key="1">
    <source>
        <dbReference type="ARBA" id="ARBA00007495"/>
    </source>
</evidence>
<name>A0A1S8TEB9_9CLOT</name>
<dbReference type="PROSITE" id="PS00018">
    <property type="entry name" value="EF_HAND_1"/>
    <property type="match status" value="1"/>
</dbReference>
<dbReference type="Pfam" id="PF02018">
    <property type="entry name" value="CBM_4_9"/>
    <property type="match status" value="1"/>
</dbReference>
<evidence type="ECO:0000313" key="12">
    <source>
        <dbReference type="Proteomes" id="UP000190890"/>
    </source>
</evidence>
<evidence type="ECO:0000256" key="5">
    <source>
        <dbReference type="ARBA" id="ARBA00023295"/>
    </source>
</evidence>
<evidence type="ECO:0000256" key="3">
    <source>
        <dbReference type="ARBA" id="ARBA00022801"/>
    </source>
</evidence>
<comment type="catalytic activity">
    <reaction evidence="7">
        <text>Endohydrolysis of (1-&gt;4)-beta-D-xylosidic linkages in xylans.</text>
        <dbReference type="EC" id="3.2.1.8"/>
    </reaction>
</comment>
<dbReference type="InterPro" id="IPR018247">
    <property type="entry name" value="EF_Hand_1_Ca_BS"/>
</dbReference>
<feature type="domain" description="GH10" evidence="9">
    <location>
        <begin position="211"/>
        <end position="557"/>
    </location>
</feature>
<keyword evidence="11" id="KW-0858">Xylan degradation</keyword>
<reference evidence="11 12" key="1">
    <citation type="submission" date="2016-05" db="EMBL/GenBank/DDBJ databases">
        <title>Microbial solvent formation.</title>
        <authorList>
            <person name="Poehlein A."/>
            <person name="Montoya Solano J.D."/>
            <person name="Flitsch S."/>
            <person name="Krabben P."/>
            <person name="Duerre P."/>
            <person name="Daniel R."/>
        </authorList>
    </citation>
    <scope>NUCLEOTIDE SEQUENCE [LARGE SCALE GENOMIC DNA]</scope>
    <source>
        <strain evidence="11 12">DSM 2619</strain>
    </source>
</reference>
<dbReference type="SUPFAM" id="SSF49344">
    <property type="entry name" value="CBD9-like"/>
    <property type="match status" value="2"/>
</dbReference>
<accession>A0A1S8TEB9</accession>